<proteinExistence type="predicted"/>
<gene>
    <name evidence="1" type="ORF">U0035_06735</name>
</gene>
<dbReference type="SUPFAM" id="SSF52096">
    <property type="entry name" value="ClpP/crotonase"/>
    <property type="match status" value="1"/>
</dbReference>
<accession>A0ABZ0W993</accession>
<keyword evidence="2" id="KW-1185">Reference proteome</keyword>
<protein>
    <submittedName>
        <fullName evidence="1">S41 family peptidase</fullName>
    </submittedName>
</protein>
<name>A0ABZ0W993_9BACT</name>
<sequence>MKIRLIALLLIFCNLAFGQKKFSHKELFEDLAFFGNLLINNDPISTIEEKQASAASLEKALNSFDKTNLTTAEFIKYLRGLKSLTKYDMHAGISFTDTIPPTNLFPLPVIAIDKKLFVNAENDLIPFGSNIRSINGISTSEILYQLTGGDTTNTFKLEKLVNDFFYLYYLFLGNPEQFVIEYSLSNDNESKTITVKGVSVFEYLETDARKIFPLHRDFVFTQYYPEISTYYLSLNSFLWPAVNDTKLTTNPFQHFFDSLFIDIKNKQVRNLIIDLKYNPGGDISVPPLLFSYFIDSSLAINGTFKYPAFIPFQNLVAINNIPIADSLARTTLNKYQHHSIIEGEYAKGTTVQKLFPSPNKSMEIYTSS</sequence>
<dbReference type="InterPro" id="IPR029045">
    <property type="entry name" value="ClpP/crotonase-like_dom_sf"/>
</dbReference>
<dbReference type="RefSeq" id="WP_114789246.1">
    <property type="nucleotide sequence ID" value="NZ_CP139960.1"/>
</dbReference>
<organism evidence="1 2">
    <name type="scientific">Niabella yanshanensis</name>
    <dbReference type="NCBI Taxonomy" id="577386"/>
    <lineage>
        <taxon>Bacteria</taxon>
        <taxon>Pseudomonadati</taxon>
        <taxon>Bacteroidota</taxon>
        <taxon>Chitinophagia</taxon>
        <taxon>Chitinophagales</taxon>
        <taxon>Chitinophagaceae</taxon>
        <taxon>Niabella</taxon>
    </lineage>
</organism>
<dbReference type="Proteomes" id="UP001325680">
    <property type="component" value="Chromosome"/>
</dbReference>
<dbReference type="Gene3D" id="3.90.226.10">
    <property type="entry name" value="2-enoyl-CoA Hydratase, Chain A, domain 1"/>
    <property type="match status" value="1"/>
</dbReference>
<dbReference type="EMBL" id="CP139960">
    <property type="protein sequence ID" value="WQD39843.1"/>
    <property type="molecule type" value="Genomic_DNA"/>
</dbReference>
<reference evidence="1 2" key="1">
    <citation type="submission" date="2023-12" db="EMBL/GenBank/DDBJ databases">
        <title>Genome sequencing and assembly of bacterial species from a model synthetic community.</title>
        <authorList>
            <person name="Hogle S.L."/>
        </authorList>
    </citation>
    <scope>NUCLEOTIDE SEQUENCE [LARGE SCALE GENOMIC DNA]</scope>
    <source>
        <strain evidence="1 2">HAMBI_3031</strain>
    </source>
</reference>
<evidence type="ECO:0000313" key="1">
    <source>
        <dbReference type="EMBL" id="WQD39843.1"/>
    </source>
</evidence>
<evidence type="ECO:0000313" key="2">
    <source>
        <dbReference type="Proteomes" id="UP001325680"/>
    </source>
</evidence>